<dbReference type="Gene3D" id="2.130.10.130">
    <property type="entry name" value="Integrin alpha, N-terminal"/>
    <property type="match status" value="1"/>
</dbReference>
<reference evidence="5" key="1">
    <citation type="journal article" date="2019" name="Int. J. Syst. Evol. Microbiol.">
        <title>The Global Catalogue of Microorganisms (GCM) 10K type strain sequencing project: providing services to taxonomists for standard genome sequencing and annotation.</title>
        <authorList>
            <consortium name="The Broad Institute Genomics Platform"/>
            <consortium name="The Broad Institute Genome Sequencing Center for Infectious Disease"/>
            <person name="Wu L."/>
            <person name="Ma J."/>
        </authorList>
    </citation>
    <scope>NUCLEOTIDE SEQUENCE [LARGE SCALE GENOMIC DNA]</scope>
    <source>
        <strain evidence="5">JCM 4147</strain>
    </source>
</reference>
<dbReference type="SUPFAM" id="SSF50494">
    <property type="entry name" value="Trypsin-like serine proteases"/>
    <property type="match status" value="1"/>
</dbReference>
<keyword evidence="5" id="KW-1185">Reference proteome</keyword>
<proteinExistence type="predicted"/>
<dbReference type="Proteomes" id="UP001596200">
    <property type="component" value="Unassembled WGS sequence"/>
</dbReference>
<keyword evidence="1 2" id="KW-0732">Signal</keyword>
<dbReference type="RefSeq" id="WP_344513758.1">
    <property type="nucleotide sequence ID" value="NZ_BAAATU010000027.1"/>
</dbReference>
<feature type="signal peptide" evidence="2">
    <location>
        <begin position="1"/>
        <end position="32"/>
    </location>
</feature>
<dbReference type="Pfam" id="PF13517">
    <property type="entry name" value="FG-GAP_3"/>
    <property type="match status" value="1"/>
</dbReference>
<dbReference type="Gene3D" id="2.40.10.10">
    <property type="entry name" value="Trypsin-like serine proteases"/>
    <property type="match status" value="2"/>
</dbReference>
<evidence type="ECO:0000256" key="1">
    <source>
        <dbReference type="ARBA" id="ARBA00022729"/>
    </source>
</evidence>
<evidence type="ECO:0000313" key="5">
    <source>
        <dbReference type="Proteomes" id="UP001596200"/>
    </source>
</evidence>
<dbReference type="InterPro" id="IPR043504">
    <property type="entry name" value="Peptidase_S1_PA_chymotrypsin"/>
</dbReference>
<feature type="domain" description="Peptidase S1" evidence="3">
    <location>
        <begin position="23"/>
        <end position="259"/>
    </location>
</feature>
<dbReference type="InterPro" id="IPR028994">
    <property type="entry name" value="Integrin_alpha_N"/>
</dbReference>
<protein>
    <submittedName>
        <fullName evidence="4">FG-GAP-like repeat-containing protein</fullName>
    </submittedName>
</protein>
<evidence type="ECO:0000313" key="4">
    <source>
        <dbReference type="EMBL" id="MFC5912621.1"/>
    </source>
</evidence>
<gene>
    <name evidence="4" type="ORF">ACFP1B_04100</name>
</gene>
<evidence type="ECO:0000256" key="2">
    <source>
        <dbReference type="SAM" id="SignalP"/>
    </source>
</evidence>
<dbReference type="EMBL" id="JBHSPU010000003">
    <property type="protein sequence ID" value="MFC5912621.1"/>
    <property type="molecule type" value="Genomic_DNA"/>
</dbReference>
<evidence type="ECO:0000259" key="3">
    <source>
        <dbReference type="PROSITE" id="PS50240"/>
    </source>
</evidence>
<dbReference type="InterPro" id="IPR013517">
    <property type="entry name" value="FG-GAP"/>
</dbReference>
<comment type="caution">
    <text evidence="4">The sequence shown here is derived from an EMBL/GenBank/DDBJ whole genome shotgun (WGS) entry which is preliminary data.</text>
</comment>
<feature type="chain" id="PRO_5046439349" evidence="2">
    <location>
        <begin position="33"/>
        <end position="512"/>
    </location>
</feature>
<dbReference type="PROSITE" id="PS50240">
    <property type="entry name" value="TRYPSIN_DOM"/>
    <property type="match status" value="1"/>
</dbReference>
<dbReference type="InterPro" id="IPR001254">
    <property type="entry name" value="Trypsin_dom"/>
</dbReference>
<sequence>MRRSFPVRALTTAAAAGAVLAGLLGSAPQARAATTVPSWLIPLRYTDEADGSHRACTGITLSRTRTLATPDCFTGRSHADMEWDHDLSSGRPSSGVSDPRYRSHPAYDAATRRGAVSVAIRATPASYGKPVLASSADTALYASGAKATFYSWSGLDLDDAPRVRHSEQVVLKSAASCAALLGRTLPSGTLCTVPAPGAPPVADEDQCFGDAGGALVGGGRLLAVSATRATGCVTGGVRLYTRVSSYRSTIVDWTRDVDLDERISGSVLAREPGRLIDLCTTDQRGKLDDCYVDGIGSMIDGREEFDFLTEAGDLGGDGGGDLLARTRGGTLYRIPSPLGRSDLSRAPRVKLGTGWSKYNRIVATRDLSGDGLPDVLARDAAGVVWLYRGKSGGSLAGRTKVTTWKSYTAIAGRGDLSGDGRADVVARDGAGVLWLYRGNGKGGFAPRTKIGAGWGKYNVIVGSGDMDHNGRQDILARTPAGAVYLYNADHTGGFSAPRKLADTRWKKYAKIT</sequence>
<dbReference type="InterPro" id="IPR009003">
    <property type="entry name" value="Peptidase_S1_PA"/>
</dbReference>
<organism evidence="4 5">
    <name type="scientific">Streptomyces pulveraceus</name>
    <dbReference type="NCBI Taxonomy" id="68258"/>
    <lineage>
        <taxon>Bacteria</taxon>
        <taxon>Bacillati</taxon>
        <taxon>Actinomycetota</taxon>
        <taxon>Actinomycetes</taxon>
        <taxon>Kitasatosporales</taxon>
        <taxon>Streptomycetaceae</taxon>
        <taxon>Streptomyces</taxon>
    </lineage>
</organism>
<accession>A0ABW1GH76</accession>
<name>A0ABW1GH76_9ACTN</name>
<dbReference type="SUPFAM" id="SSF69318">
    <property type="entry name" value="Integrin alpha N-terminal domain"/>
    <property type="match status" value="1"/>
</dbReference>
<dbReference type="PANTHER" id="PTHR44103">
    <property type="entry name" value="PROPROTEIN CONVERTASE P"/>
    <property type="match status" value="1"/>
</dbReference>
<dbReference type="PANTHER" id="PTHR44103:SF1">
    <property type="entry name" value="PROPROTEIN CONVERTASE P"/>
    <property type="match status" value="1"/>
</dbReference>
<dbReference type="Pfam" id="PF00089">
    <property type="entry name" value="Trypsin"/>
    <property type="match status" value="1"/>
</dbReference>